<evidence type="ECO:0000313" key="6">
    <source>
        <dbReference type="EMBL" id="RYU94537.1"/>
    </source>
</evidence>
<dbReference type="InterPro" id="IPR019734">
    <property type="entry name" value="TPR_rpt"/>
</dbReference>
<accession>A0A4Q5LY86</accession>
<dbReference type="Pfam" id="PF00144">
    <property type="entry name" value="Beta-lactamase"/>
    <property type="match status" value="1"/>
</dbReference>
<gene>
    <name evidence="6" type="ORF">EWM59_16390</name>
</gene>
<comment type="subcellular location">
    <subcellularLocation>
        <location evidence="1">Membrane</location>
    </subcellularLocation>
</comment>
<dbReference type="InterPro" id="IPR001466">
    <property type="entry name" value="Beta-lactam-related"/>
</dbReference>
<evidence type="ECO:0000256" key="2">
    <source>
        <dbReference type="ARBA" id="ARBA00023136"/>
    </source>
</evidence>
<dbReference type="Gene3D" id="3.40.710.10">
    <property type="entry name" value="DD-peptidase/beta-lactamase superfamily"/>
    <property type="match status" value="1"/>
</dbReference>
<feature type="signal peptide" evidence="4">
    <location>
        <begin position="1"/>
        <end position="20"/>
    </location>
</feature>
<evidence type="ECO:0000259" key="5">
    <source>
        <dbReference type="Pfam" id="PF00144"/>
    </source>
</evidence>
<dbReference type="PROSITE" id="PS50005">
    <property type="entry name" value="TPR"/>
    <property type="match status" value="1"/>
</dbReference>
<name>A0A4Q5LY86_9BACT</name>
<keyword evidence="2" id="KW-0472">Membrane</keyword>
<dbReference type="InterPro" id="IPR012338">
    <property type="entry name" value="Beta-lactam/transpept-like"/>
</dbReference>
<dbReference type="AlphaFoldDB" id="A0A4Q5LY86"/>
<reference evidence="6 7" key="1">
    <citation type="submission" date="2019-02" db="EMBL/GenBank/DDBJ databases">
        <title>Bacterial novel species Emticicia sp. 17J42-9 isolated from soil.</title>
        <authorList>
            <person name="Jung H.-Y."/>
        </authorList>
    </citation>
    <scope>NUCLEOTIDE SEQUENCE [LARGE SCALE GENOMIC DNA]</scope>
    <source>
        <strain evidence="6 7">17J42-9</strain>
    </source>
</reference>
<feature type="domain" description="Beta-lactamase-related" evidence="5">
    <location>
        <begin position="42"/>
        <end position="347"/>
    </location>
</feature>
<keyword evidence="3" id="KW-0802">TPR repeat</keyword>
<keyword evidence="7" id="KW-1185">Reference proteome</keyword>
<organism evidence="6 7">
    <name type="scientific">Emticicia agri</name>
    <dbReference type="NCBI Taxonomy" id="2492393"/>
    <lineage>
        <taxon>Bacteria</taxon>
        <taxon>Pseudomonadati</taxon>
        <taxon>Bacteroidota</taxon>
        <taxon>Cytophagia</taxon>
        <taxon>Cytophagales</taxon>
        <taxon>Leadbetterellaceae</taxon>
        <taxon>Emticicia</taxon>
    </lineage>
</organism>
<dbReference type="Proteomes" id="UP000293162">
    <property type="component" value="Unassembled WGS sequence"/>
</dbReference>
<protein>
    <recommendedName>
        <fullName evidence="5">Beta-lactamase-related domain-containing protein</fullName>
    </recommendedName>
</protein>
<dbReference type="PANTHER" id="PTHR46825:SF11">
    <property type="entry name" value="PENICILLIN-BINDING PROTEIN 4"/>
    <property type="match status" value="1"/>
</dbReference>
<feature type="chain" id="PRO_5020782440" description="Beta-lactamase-related domain-containing protein" evidence="4">
    <location>
        <begin position="21"/>
        <end position="479"/>
    </location>
</feature>
<evidence type="ECO:0000256" key="3">
    <source>
        <dbReference type="PROSITE-ProRule" id="PRU00339"/>
    </source>
</evidence>
<proteinExistence type="predicted"/>
<dbReference type="PANTHER" id="PTHR46825">
    <property type="entry name" value="D-ALANYL-D-ALANINE-CARBOXYPEPTIDASE/ENDOPEPTIDASE AMPH"/>
    <property type="match status" value="1"/>
</dbReference>
<dbReference type="GO" id="GO:0016020">
    <property type="term" value="C:membrane"/>
    <property type="evidence" value="ECO:0007669"/>
    <property type="project" value="UniProtKB-SubCell"/>
</dbReference>
<dbReference type="EMBL" id="SEWF01000024">
    <property type="protein sequence ID" value="RYU94537.1"/>
    <property type="molecule type" value="Genomic_DNA"/>
</dbReference>
<feature type="repeat" description="TPR" evidence="3">
    <location>
        <begin position="432"/>
        <end position="465"/>
    </location>
</feature>
<evidence type="ECO:0000256" key="4">
    <source>
        <dbReference type="SAM" id="SignalP"/>
    </source>
</evidence>
<dbReference type="SUPFAM" id="SSF48452">
    <property type="entry name" value="TPR-like"/>
    <property type="match status" value="1"/>
</dbReference>
<dbReference type="RefSeq" id="WP_130022311.1">
    <property type="nucleotide sequence ID" value="NZ_SEWF01000024.1"/>
</dbReference>
<keyword evidence="4" id="KW-0732">Signal</keyword>
<evidence type="ECO:0000256" key="1">
    <source>
        <dbReference type="ARBA" id="ARBA00004370"/>
    </source>
</evidence>
<comment type="caution">
    <text evidence="6">The sequence shown here is derived from an EMBL/GenBank/DDBJ whole genome shotgun (WGS) entry which is preliminary data.</text>
</comment>
<dbReference type="InterPro" id="IPR011990">
    <property type="entry name" value="TPR-like_helical_dom_sf"/>
</dbReference>
<dbReference type="InterPro" id="IPR050491">
    <property type="entry name" value="AmpC-like"/>
</dbReference>
<dbReference type="Gene3D" id="1.25.40.10">
    <property type="entry name" value="Tetratricopeptide repeat domain"/>
    <property type="match status" value="1"/>
</dbReference>
<evidence type="ECO:0000313" key="7">
    <source>
        <dbReference type="Proteomes" id="UP000293162"/>
    </source>
</evidence>
<dbReference type="OrthoDB" id="9793489at2"/>
<dbReference type="SUPFAM" id="SSF56601">
    <property type="entry name" value="beta-lactamase/transpeptidase-like"/>
    <property type="match status" value="1"/>
</dbReference>
<dbReference type="SMART" id="SM00028">
    <property type="entry name" value="TPR"/>
    <property type="match status" value="1"/>
</dbReference>
<sequence>MKRYLILTWLLALTVASAIAQNKAEKLEEVMMAYHQFNMFDGSVLVAENGKVIYTGAFGMANREWDIPNTTDTKFMIGSVSKPLTAMLMLIQVQKGLVSLDKTISDYLPEFSKKNGSRITIRQLLSHSSGMPNYDIIKDFFPKVSRQYYTREEYIKLYMDSTLVFEPGKSYYYSSWGYYTLGYIMEKVTGKSYAQLMKEDIFDKLQMNSSGSYYHTQIVPKRATGYDYIIGGYTSNDFRDQSNTMGTGDIYSTVEDLFKFHIGISNNALLNQPLTDEMFKPGIRPWRYGFGWFNQQFRYTPKDSVFANYHLGMTEGFLSFFIRIPSTNSLVVFLCNSSPTHFFGITQSLLRVLHNKPVSLKHPAHKAMETVIATKGTAKAVEAYQVYKKDTANYYIDWLAMDQLGNQLFTSQRYNDALLIFENNAREFPQRDLVLISLAKTYEILKRKKEAIDYYKKAIAANPNNEEPKNRLKELERQP</sequence>